<gene>
    <name evidence="3" type="primary">LOC110795888</name>
</gene>
<dbReference type="OrthoDB" id="1655903at2759"/>
<dbReference type="PANTHER" id="PTHR33193">
    <property type="entry name" value="DOMAIN PROTEIN, PUTATIVE (DUF3511)-RELATED"/>
    <property type="match status" value="1"/>
</dbReference>
<sequence>MAAEFDNGRSSSSSYVQSRDNNNNNNNLQLDFYHGGKNTWNEGRSYSLDHQNTGNDNNVFENKLKKSKTISNSKVWCFSDPEFKRKKRVASYRAYTVEGKVKGSFKKSFNWIKDKLLYGFW</sequence>
<evidence type="ECO:0000313" key="3">
    <source>
        <dbReference type="RefSeq" id="XP_021856623.1"/>
    </source>
</evidence>
<protein>
    <recommendedName>
        <fullName evidence="4">AP2/ERF domain-containing protein</fullName>
    </recommendedName>
</protein>
<feature type="region of interest" description="Disordered" evidence="1">
    <location>
        <begin position="1"/>
        <end position="30"/>
    </location>
</feature>
<dbReference type="GeneID" id="110795888"/>
<name>A0A9R0IX77_SPIOL</name>
<dbReference type="AlphaFoldDB" id="A0A9R0IX77"/>
<dbReference type="KEGG" id="soe:110795888"/>
<evidence type="ECO:0000256" key="1">
    <source>
        <dbReference type="SAM" id="MobiDB-lite"/>
    </source>
</evidence>
<evidence type="ECO:0008006" key="4">
    <source>
        <dbReference type="Google" id="ProtNLM"/>
    </source>
</evidence>
<dbReference type="RefSeq" id="XP_021856623.1">
    <property type="nucleotide sequence ID" value="XM_022000931.2"/>
</dbReference>
<organism evidence="2 3">
    <name type="scientific">Spinacia oleracea</name>
    <name type="common">Spinach</name>
    <dbReference type="NCBI Taxonomy" id="3562"/>
    <lineage>
        <taxon>Eukaryota</taxon>
        <taxon>Viridiplantae</taxon>
        <taxon>Streptophyta</taxon>
        <taxon>Embryophyta</taxon>
        <taxon>Tracheophyta</taxon>
        <taxon>Spermatophyta</taxon>
        <taxon>Magnoliopsida</taxon>
        <taxon>eudicotyledons</taxon>
        <taxon>Gunneridae</taxon>
        <taxon>Pentapetalae</taxon>
        <taxon>Caryophyllales</taxon>
        <taxon>Chenopodiaceae</taxon>
        <taxon>Chenopodioideae</taxon>
        <taxon>Anserineae</taxon>
        <taxon>Spinacia</taxon>
    </lineage>
</organism>
<evidence type="ECO:0000313" key="2">
    <source>
        <dbReference type="Proteomes" id="UP000813463"/>
    </source>
</evidence>
<keyword evidence="2" id="KW-1185">Reference proteome</keyword>
<proteinExistence type="predicted"/>
<dbReference type="Pfam" id="PF12023">
    <property type="entry name" value="DUF3511"/>
    <property type="match status" value="1"/>
</dbReference>
<dbReference type="InterPro" id="IPR021899">
    <property type="entry name" value="DUF3511"/>
</dbReference>
<dbReference type="GO" id="GO:0004386">
    <property type="term" value="F:helicase activity"/>
    <property type="evidence" value="ECO:0007669"/>
    <property type="project" value="UniProtKB-KW"/>
</dbReference>
<reference evidence="2" key="1">
    <citation type="journal article" date="2021" name="Nat. Commun.">
        <title>Genomic analyses provide insights into spinach domestication and the genetic basis of agronomic traits.</title>
        <authorList>
            <person name="Cai X."/>
            <person name="Sun X."/>
            <person name="Xu C."/>
            <person name="Sun H."/>
            <person name="Wang X."/>
            <person name="Ge C."/>
            <person name="Zhang Z."/>
            <person name="Wang Q."/>
            <person name="Fei Z."/>
            <person name="Jiao C."/>
            <person name="Wang Q."/>
        </authorList>
    </citation>
    <scope>NUCLEOTIDE SEQUENCE [LARGE SCALE GENOMIC DNA]</scope>
    <source>
        <strain evidence="2">cv. Varoflay</strain>
    </source>
</reference>
<accession>A0A9R0IX77</accession>
<reference evidence="3" key="2">
    <citation type="submission" date="2025-08" db="UniProtKB">
        <authorList>
            <consortium name="RefSeq"/>
        </authorList>
    </citation>
    <scope>IDENTIFICATION</scope>
    <source>
        <tissue evidence="3">Leaf</tissue>
    </source>
</reference>
<dbReference type="Proteomes" id="UP000813463">
    <property type="component" value="Chromosome 1"/>
</dbReference>
<dbReference type="PANTHER" id="PTHR33193:SF71">
    <property type="entry name" value="OS02G0223700 PROTEIN"/>
    <property type="match status" value="1"/>
</dbReference>